<dbReference type="AlphaFoldDB" id="A0A8H6L672"/>
<evidence type="ECO:0000256" key="3">
    <source>
        <dbReference type="ARBA" id="ARBA00022833"/>
    </source>
</evidence>
<evidence type="ECO:0000313" key="6">
    <source>
        <dbReference type="EMBL" id="KAF6237163.1"/>
    </source>
</evidence>
<dbReference type="InterPro" id="IPR001841">
    <property type="entry name" value="Znf_RING"/>
</dbReference>
<dbReference type="EMBL" id="JACCJC010000015">
    <property type="protein sequence ID" value="KAF6237163.1"/>
    <property type="molecule type" value="Genomic_DNA"/>
</dbReference>
<dbReference type="GO" id="GO:0004842">
    <property type="term" value="F:ubiquitin-protein transferase activity"/>
    <property type="evidence" value="ECO:0007669"/>
    <property type="project" value="InterPro"/>
</dbReference>
<dbReference type="InterPro" id="IPR011016">
    <property type="entry name" value="Znf_RING-CH"/>
</dbReference>
<proteinExistence type="predicted"/>
<dbReference type="OrthoDB" id="5396564at2759"/>
<dbReference type="InterPro" id="IPR013083">
    <property type="entry name" value="Znf_RING/FYVE/PHD"/>
</dbReference>
<feature type="domain" description="RING-type" evidence="5">
    <location>
        <begin position="39"/>
        <end position="88"/>
    </location>
</feature>
<dbReference type="PANTHER" id="PTHR16047:SF7">
    <property type="entry name" value="E3 UBIQUITIN-PROTEIN LIGASE RFWD3"/>
    <property type="match status" value="1"/>
</dbReference>
<dbReference type="GeneID" id="59286295"/>
<dbReference type="Gene3D" id="3.30.40.10">
    <property type="entry name" value="Zinc/RING finger domain, C3HC4 (zinc finger)"/>
    <property type="match status" value="1"/>
</dbReference>
<dbReference type="SUPFAM" id="SSF57850">
    <property type="entry name" value="RING/U-box"/>
    <property type="match status" value="1"/>
</dbReference>
<dbReference type="SMART" id="SM00184">
    <property type="entry name" value="RING"/>
    <property type="match status" value="1"/>
</dbReference>
<dbReference type="SMART" id="SM00744">
    <property type="entry name" value="RINGv"/>
    <property type="match status" value="1"/>
</dbReference>
<dbReference type="InterPro" id="IPR037381">
    <property type="entry name" value="RFWD3"/>
</dbReference>
<protein>
    <recommendedName>
        <fullName evidence="5">RING-type domain-containing protein</fullName>
    </recommendedName>
</protein>
<dbReference type="PANTHER" id="PTHR16047">
    <property type="entry name" value="RFWD3 PROTEIN"/>
    <property type="match status" value="1"/>
</dbReference>
<keyword evidence="2 4" id="KW-0863">Zinc-finger</keyword>
<evidence type="ECO:0000256" key="1">
    <source>
        <dbReference type="ARBA" id="ARBA00022723"/>
    </source>
</evidence>
<name>A0A8H6L672_9LECA</name>
<evidence type="ECO:0000313" key="7">
    <source>
        <dbReference type="Proteomes" id="UP000578531"/>
    </source>
</evidence>
<dbReference type="GO" id="GO:0005634">
    <property type="term" value="C:nucleus"/>
    <property type="evidence" value="ECO:0007669"/>
    <property type="project" value="InterPro"/>
</dbReference>
<dbReference type="PROSITE" id="PS50089">
    <property type="entry name" value="ZF_RING_2"/>
    <property type="match status" value="1"/>
</dbReference>
<accession>A0A8H6L672</accession>
<evidence type="ECO:0000256" key="2">
    <source>
        <dbReference type="ARBA" id="ARBA00022771"/>
    </source>
</evidence>
<dbReference type="GO" id="GO:0016567">
    <property type="term" value="P:protein ubiquitination"/>
    <property type="evidence" value="ECO:0007669"/>
    <property type="project" value="InterPro"/>
</dbReference>
<evidence type="ECO:0000259" key="5">
    <source>
        <dbReference type="PROSITE" id="PS50089"/>
    </source>
</evidence>
<dbReference type="Proteomes" id="UP000578531">
    <property type="component" value="Unassembled WGS sequence"/>
</dbReference>
<keyword evidence="3" id="KW-0862">Zinc</keyword>
<reference evidence="6 7" key="1">
    <citation type="journal article" date="2020" name="Genomics">
        <title>Complete, high-quality genomes from long-read metagenomic sequencing of two wolf lichen thalli reveals enigmatic genome architecture.</title>
        <authorList>
            <person name="McKenzie S.K."/>
            <person name="Walston R.F."/>
            <person name="Allen J.L."/>
        </authorList>
    </citation>
    <scope>NUCLEOTIDE SEQUENCE [LARGE SCALE GENOMIC DNA]</scope>
    <source>
        <strain evidence="6">WasteWater2</strain>
    </source>
</reference>
<dbReference type="Pfam" id="PF13445">
    <property type="entry name" value="zf-RING_UBOX"/>
    <property type="match status" value="1"/>
</dbReference>
<sequence>MDSVPVETNIPTLQSRVTKFVSGLPNPETANLRDEQKSCHICMEPFTGELLQELPVLLPCGHIFGKDCMIKWLSSDGDRSPRNCPMCRAKLFPQSPLSNSEYWSGQSGDDMRMRRPISRMADWGNMYLPGEIGEANHLMRPLGVTVDEEDSGLAMRPSFGLAAYGNTRPPFGERMAEMTTERPPVG</sequence>
<organism evidence="6 7">
    <name type="scientific">Letharia columbiana</name>
    <dbReference type="NCBI Taxonomy" id="112416"/>
    <lineage>
        <taxon>Eukaryota</taxon>
        <taxon>Fungi</taxon>
        <taxon>Dikarya</taxon>
        <taxon>Ascomycota</taxon>
        <taxon>Pezizomycotina</taxon>
        <taxon>Lecanoromycetes</taxon>
        <taxon>OSLEUM clade</taxon>
        <taxon>Lecanoromycetidae</taxon>
        <taxon>Lecanorales</taxon>
        <taxon>Lecanorineae</taxon>
        <taxon>Parmeliaceae</taxon>
        <taxon>Letharia</taxon>
    </lineage>
</organism>
<keyword evidence="7" id="KW-1185">Reference proteome</keyword>
<gene>
    <name evidence="6" type="ORF">HO173_004631</name>
</gene>
<keyword evidence="1" id="KW-0479">Metal-binding</keyword>
<comment type="caution">
    <text evidence="6">The sequence shown here is derived from an EMBL/GenBank/DDBJ whole genome shotgun (WGS) entry which is preliminary data.</text>
</comment>
<dbReference type="RefSeq" id="XP_037166491.1">
    <property type="nucleotide sequence ID" value="XM_037306553.1"/>
</dbReference>
<dbReference type="GO" id="GO:0008270">
    <property type="term" value="F:zinc ion binding"/>
    <property type="evidence" value="ECO:0007669"/>
    <property type="project" value="UniProtKB-KW"/>
</dbReference>
<evidence type="ECO:0000256" key="4">
    <source>
        <dbReference type="PROSITE-ProRule" id="PRU00175"/>
    </source>
</evidence>
<dbReference type="GO" id="GO:0036297">
    <property type="term" value="P:interstrand cross-link repair"/>
    <property type="evidence" value="ECO:0007669"/>
    <property type="project" value="InterPro"/>
</dbReference>
<dbReference type="InterPro" id="IPR027370">
    <property type="entry name" value="Znf-RING_euk"/>
</dbReference>